<accession>A0A8J9Z369</accession>
<sequence>MVQAQSALSSPSYRLLALEAADCTTTNRGGEHDRVFSVGTTLPPPADWTGPAAETGAFIDGFFCKTTHLSHLSLQPGRPLTQEPVFEYPT</sequence>
<reference evidence="1" key="1">
    <citation type="submission" date="2022-01" db="EMBL/GenBank/DDBJ databases">
        <authorList>
            <person name="Braso-Vives M."/>
        </authorList>
    </citation>
    <scope>NUCLEOTIDE SEQUENCE</scope>
</reference>
<evidence type="ECO:0000313" key="1">
    <source>
        <dbReference type="EMBL" id="CAH1246310.1"/>
    </source>
</evidence>
<organism evidence="1 2">
    <name type="scientific">Branchiostoma lanceolatum</name>
    <name type="common">Common lancelet</name>
    <name type="synonym">Amphioxus lanceolatum</name>
    <dbReference type="NCBI Taxonomy" id="7740"/>
    <lineage>
        <taxon>Eukaryota</taxon>
        <taxon>Metazoa</taxon>
        <taxon>Chordata</taxon>
        <taxon>Cephalochordata</taxon>
        <taxon>Leptocardii</taxon>
        <taxon>Amphioxiformes</taxon>
        <taxon>Branchiostomatidae</taxon>
        <taxon>Branchiostoma</taxon>
    </lineage>
</organism>
<evidence type="ECO:0000313" key="2">
    <source>
        <dbReference type="Proteomes" id="UP000838412"/>
    </source>
</evidence>
<dbReference type="EMBL" id="OV696700">
    <property type="protein sequence ID" value="CAH1246310.1"/>
    <property type="molecule type" value="Genomic_DNA"/>
</dbReference>
<name>A0A8J9Z369_BRALA</name>
<dbReference type="AlphaFoldDB" id="A0A8J9Z369"/>
<protein>
    <submittedName>
        <fullName evidence="1">Hypp7696 protein</fullName>
    </submittedName>
</protein>
<dbReference type="Proteomes" id="UP000838412">
    <property type="component" value="Chromosome 15"/>
</dbReference>
<dbReference type="OrthoDB" id="5852090at2759"/>
<gene>
    <name evidence="1" type="primary">Hypp7696</name>
    <name evidence="1" type="ORF">BLAG_LOCUS8368</name>
</gene>
<keyword evidence="2" id="KW-1185">Reference proteome</keyword>
<proteinExistence type="predicted"/>